<dbReference type="OrthoDB" id="3292504at2"/>
<dbReference type="InterPro" id="IPR011604">
    <property type="entry name" value="PDDEXK-like_dom_sf"/>
</dbReference>
<evidence type="ECO:0000313" key="3">
    <source>
        <dbReference type="EMBL" id="TWS23199.1"/>
    </source>
</evidence>
<dbReference type="InterPro" id="IPR024432">
    <property type="entry name" value="Put_RecE_PDDEXK-like_dom"/>
</dbReference>
<name>A0A5C5RJL7_9ACTN</name>
<dbReference type="AlphaFoldDB" id="A0A5C5RJL7"/>
<evidence type="ECO:0000256" key="1">
    <source>
        <dbReference type="SAM" id="MobiDB-lite"/>
    </source>
</evidence>
<dbReference type="Pfam" id="PF12684">
    <property type="entry name" value="DUF3799"/>
    <property type="match status" value="1"/>
</dbReference>
<reference evidence="3 4" key="1">
    <citation type="submission" date="2019-08" db="EMBL/GenBank/DDBJ databases">
        <title>Tsukamurella conjunctivitidis sp. nov., Tsukamurella assacharolytica sp. nov. and Tsukamurella sputae sp. nov. isolated from patients with conjunctivitis, bacteraemia (lymphoma) and respiratory infection (sputum) in Hong Kong.</title>
        <authorList>
            <person name="Fok K.M.N."/>
            <person name="Fong J.Y.H."/>
        </authorList>
    </citation>
    <scope>NUCLEOTIDE SEQUENCE [LARGE SCALE GENOMIC DNA]</scope>
    <source>
        <strain evidence="3 4">HKU70</strain>
    </source>
</reference>
<comment type="caution">
    <text evidence="3">The sequence shown here is derived from an EMBL/GenBank/DDBJ whole genome shotgun (WGS) entry which is preliminary data.</text>
</comment>
<dbReference type="Proteomes" id="UP000319792">
    <property type="component" value="Unassembled WGS sequence"/>
</dbReference>
<keyword evidence="4" id="KW-1185">Reference proteome</keyword>
<sequence>MVRAVQAADGARPAREGHPVTAREPGVYEDVPDTDYHDDLVSLSSSGARTLLNDSPARFAYDREHGSGPKRTYDLGHAAHRLVLGAGSELVEVKFENYLTKAAKEAKADAYAQGLVPLLSKEMRVAEAMAAKVRAHPVAAMLFEAGRPEVSLYWTDEASGVQLRARPDWLPARPGRLIITDYKTTVTAHPRKFARKAADYGYHQQAPWYIDGAIALGLDEDPAFVFIAQEKEPPYLVSVVELDAAAIAEGRRLNRQAIDLYAQCVEDNEWPGYGDGVELLSLPSWAAPRGDEGTPLYV</sequence>
<feature type="region of interest" description="Disordered" evidence="1">
    <location>
        <begin position="1"/>
        <end position="30"/>
    </location>
</feature>
<dbReference type="Gene3D" id="3.90.320.10">
    <property type="match status" value="1"/>
</dbReference>
<feature type="domain" description="Putative exodeoxyribonuclease 8 PDDEXK-like" evidence="2">
    <location>
        <begin position="55"/>
        <end position="280"/>
    </location>
</feature>
<protein>
    <recommendedName>
        <fullName evidence="2">Putative exodeoxyribonuclease 8 PDDEXK-like domain-containing protein</fullName>
    </recommendedName>
</protein>
<organism evidence="3 4">
    <name type="scientific">Tsukamurella sputi</name>
    <dbReference type="NCBI Taxonomy" id="2591848"/>
    <lineage>
        <taxon>Bacteria</taxon>
        <taxon>Bacillati</taxon>
        <taxon>Actinomycetota</taxon>
        <taxon>Actinomycetes</taxon>
        <taxon>Mycobacteriales</taxon>
        <taxon>Tsukamurellaceae</taxon>
        <taxon>Tsukamurella</taxon>
    </lineage>
</organism>
<gene>
    <name evidence="3" type="ORF">FK268_12835</name>
</gene>
<dbReference type="EMBL" id="VIGV01000004">
    <property type="protein sequence ID" value="TWS23199.1"/>
    <property type="molecule type" value="Genomic_DNA"/>
</dbReference>
<accession>A0A5C5RJL7</accession>
<proteinExistence type="predicted"/>
<evidence type="ECO:0000259" key="2">
    <source>
        <dbReference type="Pfam" id="PF12684"/>
    </source>
</evidence>
<evidence type="ECO:0000313" key="4">
    <source>
        <dbReference type="Proteomes" id="UP000319792"/>
    </source>
</evidence>